<dbReference type="RefSeq" id="WP_214169482.1">
    <property type="nucleotide sequence ID" value="NZ_JAHCVJ010000001.1"/>
</dbReference>
<evidence type="ECO:0000259" key="6">
    <source>
        <dbReference type="PROSITE" id="PS50110"/>
    </source>
</evidence>
<evidence type="ECO:0000256" key="5">
    <source>
        <dbReference type="PROSITE-ProRule" id="PRU00169"/>
    </source>
</evidence>
<comment type="catalytic activity">
    <reaction evidence="1">
        <text>ATP + protein L-histidine = ADP + protein N-phospho-L-histidine.</text>
        <dbReference type="EC" id="2.7.13.3"/>
    </reaction>
</comment>
<dbReference type="Pfam" id="PF00512">
    <property type="entry name" value="HisKA"/>
    <property type="match status" value="1"/>
</dbReference>
<dbReference type="GO" id="GO:0000155">
    <property type="term" value="F:phosphorelay sensor kinase activity"/>
    <property type="evidence" value="ECO:0007669"/>
    <property type="project" value="InterPro"/>
</dbReference>
<dbReference type="SUPFAM" id="SSF52172">
    <property type="entry name" value="CheY-like"/>
    <property type="match status" value="2"/>
</dbReference>
<dbReference type="SMART" id="SM00448">
    <property type="entry name" value="REC"/>
    <property type="match status" value="2"/>
</dbReference>
<dbReference type="AlphaFoldDB" id="A0AAW4L3R5"/>
<proteinExistence type="predicted"/>
<gene>
    <name evidence="7" type="ORF">KI809_00045</name>
</gene>
<keyword evidence="8" id="KW-1185">Reference proteome</keyword>
<dbReference type="EMBL" id="JAHCVJ010000001">
    <property type="protein sequence ID" value="MBT0662679.1"/>
    <property type="molecule type" value="Genomic_DNA"/>
</dbReference>
<evidence type="ECO:0000256" key="1">
    <source>
        <dbReference type="ARBA" id="ARBA00000085"/>
    </source>
</evidence>
<accession>A0AAW4L3R5</accession>
<protein>
    <recommendedName>
        <fullName evidence="2">histidine kinase</fullName>
        <ecNumber evidence="2">2.7.13.3</ecNumber>
    </recommendedName>
</protein>
<dbReference type="EC" id="2.7.13.3" evidence="2"/>
<dbReference type="Gene3D" id="3.40.50.2300">
    <property type="match status" value="2"/>
</dbReference>
<dbReference type="CDD" id="cd00082">
    <property type="entry name" value="HisKA"/>
    <property type="match status" value="1"/>
</dbReference>
<dbReference type="PANTHER" id="PTHR45339">
    <property type="entry name" value="HYBRID SIGNAL TRANSDUCTION HISTIDINE KINASE J"/>
    <property type="match status" value="1"/>
</dbReference>
<evidence type="ECO:0000313" key="7">
    <source>
        <dbReference type="EMBL" id="MBT0662679.1"/>
    </source>
</evidence>
<sequence length="452" mass="49777">MNFTSIKVLLVGTEDDCNLIRNALHAVDAPGLDLDWVCTFSEGQASLAAKQHDICLVDYSLDAKTGVEFVQDAIKEGRALPFIIFSSRNGSLMAEALNAGAMDYLSRDELQPAILWRALRYAIDRNKIAKHIPLAFTESADTNNNKARLIAQLSHEMRTPMNGVVGMLDLLEDTELTMKQKEYLAHARTAANSMISMIDRVLDVTPNGIQPDLLEKPVKSVNQGCYKVLLADDSKVTRKVFAHLLEKNGHRVVAVGDGYEAVSCYMKEPFDIILMDLQMPKMNGQNAAKLIRNNELSTKTHTPILALTATESSEDIDQCLQAGMDGYLHKNVTASELLTALAGYVKPSADLSGKSDSPEGAVSPGDGSDLETVLARLVDAFQQRDEGLFEKCSFRLKALALQADMSHLADEAFRIQLAFRRGDMKKVTMLLTSLNNIVKAKKTEKGFKIDMH</sequence>
<feature type="domain" description="Response regulatory" evidence="6">
    <location>
        <begin position="227"/>
        <end position="345"/>
    </location>
</feature>
<reference evidence="7 8" key="1">
    <citation type="submission" date="2021-05" db="EMBL/GenBank/DDBJ databases">
        <title>The draft genome of Geobacter pelophilus DSM 12255.</title>
        <authorList>
            <person name="Xu Z."/>
            <person name="Masuda Y."/>
            <person name="Itoh H."/>
            <person name="Senoo K."/>
        </authorList>
    </citation>
    <scope>NUCLEOTIDE SEQUENCE [LARGE SCALE GENOMIC DNA]</scope>
    <source>
        <strain evidence="7 8">DSM 12255</strain>
    </source>
</reference>
<evidence type="ECO:0000313" key="8">
    <source>
        <dbReference type="Proteomes" id="UP000811899"/>
    </source>
</evidence>
<dbReference type="Proteomes" id="UP000811899">
    <property type="component" value="Unassembled WGS sequence"/>
</dbReference>
<dbReference type="InterPro" id="IPR003661">
    <property type="entry name" value="HisK_dim/P_dom"/>
</dbReference>
<organism evidence="7 8">
    <name type="scientific">Geoanaerobacter pelophilus</name>
    <dbReference type="NCBI Taxonomy" id="60036"/>
    <lineage>
        <taxon>Bacteria</taxon>
        <taxon>Pseudomonadati</taxon>
        <taxon>Thermodesulfobacteriota</taxon>
        <taxon>Desulfuromonadia</taxon>
        <taxon>Geobacterales</taxon>
        <taxon>Geobacteraceae</taxon>
        <taxon>Geoanaerobacter</taxon>
    </lineage>
</organism>
<dbReference type="InterPro" id="IPR011006">
    <property type="entry name" value="CheY-like_superfamily"/>
</dbReference>
<dbReference type="InterPro" id="IPR036097">
    <property type="entry name" value="HisK_dim/P_sf"/>
</dbReference>
<dbReference type="SMART" id="SM00388">
    <property type="entry name" value="HisKA"/>
    <property type="match status" value="1"/>
</dbReference>
<dbReference type="Gene3D" id="1.10.287.130">
    <property type="match status" value="1"/>
</dbReference>
<dbReference type="Pfam" id="PF00072">
    <property type="entry name" value="Response_reg"/>
    <property type="match status" value="2"/>
</dbReference>
<comment type="caution">
    <text evidence="7">The sequence shown here is derived from an EMBL/GenBank/DDBJ whole genome shotgun (WGS) entry which is preliminary data.</text>
</comment>
<keyword evidence="4" id="KW-0902">Two-component regulatory system</keyword>
<dbReference type="SUPFAM" id="SSF47384">
    <property type="entry name" value="Homodimeric domain of signal transducing histidine kinase"/>
    <property type="match status" value="1"/>
</dbReference>
<dbReference type="InterPro" id="IPR001789">
    <property type="entry name" value="Sig_transdc_resp-reg_receiver"/>
</dbReference>
<evidence type="ECO:0000256" key="4">
    <source>
        <dbReference type="ARBA" id="ARBA00023012"/>
    </source>
</evidence>
<evidence type="ECO:0000256" key="2">
    <source>
        <dbReference type="ARBA" id="ARBA00012438"/>
    </source>
</evidence>
<keyword evidence="3 5" id="KW-0597">Phosphoprotein</keyword>
<dbReference type="PROSITE" id="PS50110">
    <property type="entry name" value="RESPONSE_REGULATORY"/>
    <property type="match status" value="1"/>
</dbReference>
<dbReference type="PANTHER" id="PTHR45339:SF1">
    <property type="entry name" value="HYBRID SIGNAL TRANSDUCTION HISTIDINE KINASE J"/>
    <property type="match status" value="1"/>
</dbReference>
<name>A0AAW4L3R5_9BACT</name>
<evidence type="ECO:0000256" key="3">
    <source>
        <dbReference type="ARBA" id="ARBA00022553"/>
    </source>
</evidence>
<dbReference type="CDD" id="cd17546">
    <property type="entry name" value="REC_hyHK_CKI1_RcsC-like"/>
    <property type="match status" value="1"/>
</dbReference>
<feature type="modified residue" description="4-aspartylphosphate" evidence="5">
    <location>
        <position position="276"/>
    </location>
</feature>